<dbReference type="RefSeq" id="WP_014829234.1">
    <property type="nucleotide sequence ID" value="NC_018068.1"/>
</dbReference>
<dbReference type="HOGENOM" id="CLU_489776_0_0_9"/>
<dbReference type="STRING" id="646529.Desaci_4406"/>
<keyword evidence="2 8" id="KW-0808">Transferase</keyword>
<keyword evidence="3" id="KW-0812">Transmembrane</keyword>
<dbReference type="CDD" id="cd10147">
    <property type="entry name" value="Wzt_C-like"/>
    <property type="match status" value="1"/>
</dbReference>
<keyword evidence="6" id="KW-0325">Glycoprotein</keyword>
<dbReference type="Gene3D" id="3.40.50.300">
    <property type="entry name" value="P-loop containing nucleotide triphosphate hydrolases"/>
    <property type="match status" value="1"/>
</dbReference>
<dbReference type="eggNOG" id="COG2230">
    <property type="taxonomic scope" value="Bacteria"/>
</dbReference>
<dbReference type="PANTHER" id="PTHR12812">
    <property type="entry name" value="HEPARAN SULFATE 6-O-SULFOTRANSFERASE 3"/>
    <property type="match status" value="1"/>
</dbReference>
<evidence type="ECO:0000256" key="2">
    <source>
        <dbReference type="ARBA" id="ARBA00022679"/>
    </source>
</evidence>
<evidence type="ECO:0000313" key="8">
    <source>
        <dbReference type="EMBL" id="AFM43250.1"/>
    </source>
</evidence>
<evidence type="ECO:0000256" key="4">
    <source>
        <dbReference type="ARBA" id="ARBA00022989"/>
    </source>
</evidence>
<evidence type="ECO:0000313" key="9">
    <source>
        <dbReference type="Proteomes" id="UP000002892"/>
    </source>
</evidence>
<sequence>MNKYFFLHIPKTAGTSLFTFFRNILGEEQVYQVRDVNIGKQRAEAIRSFAMVGGHLTYDQMQTYFEQERYRLTFLRQPLERFLSMYYFYRQTEEVQRDLSVKMAKSMDLATYINWLLDSEEYKHLRNVQTWYLTGGLTTKRSTSLAERLDLAKENLTSLDFVGITEDMSDSLDFLSLDCCWPLVERIPRNNVTASRPKIEEIDGQLVQRIQEISSLDMELYSYGLKLYKQKKRQLLGECIERRRWELQANTEKTIQIHPSVQQLERKENTRDCNLKEGDTGSREVEILAVDVSGTETYYSRISSGETALIRIIMYSYIDEMNLIVGICIKDDYGQIVFGTNSYHLAHHISVHQGQVICVIFSQKMDLGEGHYHLTVALHTGENLGETVYHWKERACSFYISGFKRTFFEGITGLYPKISYESADLSLPLPMEMSSGVSIKIEKVVSEILCNTRFTALVSVTNESVYNLASFPPNPVYLSYHWYSVSGGESVVFEGDRSLLLRPLSAQSTDTYGLNVHSPHSIGEYVLRITLVQEMVFWFDQFPGHMFAECRVKVTG</sequence>
<dbReference type="InterPro" id="IPR010635">
    <property type="entry name" value="Heparan_SO4-6-sulfoTrfase"/>
</dbReference>
<dbReference type="eggNOG" id="COG1134">
    <property type="taxonomic scope" value="Bacteria"/>
</dbReference>
<dbReference type="PANTHER" id="PTHR12812:SF0">
    <property type="entry name" value="HEPARAN-SULFATE 6-O-SULFOTRANSFERASE"/>
    <property type="match status" value="1"/>
</dbReference>
<dbReference type="AlphaFoldDB" id="I4DBS6"/>
<dbReference type="Gene3D" id="2.70.50.60">
    <property type="entry name" value="abc- transporter (atp binding component) like domain"/>
    <property type="match status" value="1"/>
</dbReference>
<feature type="domain" description="Wzt C-terminal" evidence="7">
    <location>
        <begin position="280"/>
        <end position="413"/>
    </location>
</feature>
<dbReference type="OrthoDB" id="2079378at2"/>
<evidence type="ECO:0000256" key="6">
    <source>
        <dbReference type="ARBA" id="ARBA00023180"/>
    </source>
</evidence>
<dbReference type="Proteomes" id="UP000002892">
    <property type="component" value="Chromosome"/>
</dbReference>
<dbReference type="InterPro" id="IPR027417">
    <property type="entry name" value="P-loop_NTPase"/>
</dbReference>
<evidence type="ECO:0000256" key="5">
    <source>
        <dbReference type="ARBA" id="ARBA00023136"/>
    </source>
</evidence>
<dbReference type="KEGG" id="dai:Desaci_4406"/>
<evidence type="ECO:0000256" key="3">
    <source>
        <dbReference type="ARBA" id="ARBA00022692"/>
    </source>
</evidence>
<dbReference type="Pfam" id="PF14524">
    <property type="entry name" value="Wzt_C"/>
    <property type="match status" value="1"/>
</dbReference>
<protein>
    <submittedName>
        <fullName evidence="8">Sulfotransferase family</fullName>
    </submittedName>
</protein>
<dbReference type="Pfam" id="PF03567">
    <property type="entry name" value="Sulfotransfer_2"/>
    <property type="match status" value="1"/>
</dbReference>
<dbReference type="GO" id="GO:0016020">
    <property type="term" value="C:membrane"/>
    <property type="evidence" value="ECO:0007669"/>
    <property type="project" value="UniProtKB-SubCell"/>
</dbReference>
<organism evidence="8 9">
    <name type="scientific">Desulfosporosinus acidiphilus (strain DSM 22704 / JCM 16185 / SJ4)</name>
    <dbReference type="NCBI Taxonomy" id="646529"/>
    <lineage>
        <taxon>Bacteria</taxon>
        <taxon>Bacillati</taxon>
        <taxon>Bacillota</taxon>
        <taxon>Clostridia</taxon>
        <taxon>Eubacteriales</taxon>
        <taxon>Desulfitobacteriaceae</taxon>
        <taxon>Desulfosporosinus</taxon>
    </lineage>
</organism>
<keyword evidence="4" id="KW-1133">Transmembrane helix</keyword>
<proteinExistence type="predicted"/>
<dbReference type="InterPro" id="IPR005331">
    <property type="entry name" value="Sulfotransferase"/>
</dbReference>
<keyword evidence="5" id="KW-0472">Membrane</keyword>
<gene>
    <name evidence="8" type="ordered locus">Desaci_4406</name>
</gene>
<accession>I4DBS6</accession>
<comment type="subcellular location">
    <subcellularLocation>
        <location evidence="1">Membrane</location>
        <topology evidence="1">Single-pass membrane protein</topology>
    </subcellularLocation>
</comment>
<evidence type="ECO:0000256" key="1">
    <source>
        <dbReference type="ARBA" id="ARBA00004167"/>
    </source>
</evidence>
<dbReference type="EMBL" id="CP003639">
    <property type="protein sequence ID" value="AFM43250.1"/>
    <property type="molecule type" value="Genomic_DNA"/>
</dbReference>
<evidence type="ECO:0000259" key="7">
    <source>
        <dbReference type="Pfam" id="PF14524"/>
    </source>
</evidence>
<reference evidence="8 9" key="1">
    <citation type="journal article" date="2012" name="J. Bacteriol.">
        <title>Complete genome sequences of Desulfosporosinus orientis DSM765T, Desulfosporosinus youngiae DSM17734T, Desulfosporosinus meridiei DSM13257T, and Desulfosporosinus acidiphilus DSM22704T.</title>
        <authorList>
            <person name="Pester M."/>
            <person name="Brambilla E."/>
            <person name="Alazard D."/>
            <person name="Rattei T."/>
            <person name="Weinmaier T."/>
            <person name="Han J."/>
            <person name="Lucas S."/>
            <person name="Lapidus A."/>
            <person name="Cheng J.F."/>
            <person name="Goodwin L."/>
            <person name="Pitluck S."/>
            <person name="Peters L."/>
            <person name="Ovchinnikova G."/>
            <person name="Teshima H."/>
            <person name="Detter J.C."/>
            <person name="Han C.S."/>
            <person name="Tapia R."/>
            <person name="Land M.L."/>
            <person name="Hauser L."/>
            <person name="Kyrpides N.C."/>
            <person name="Ivanova N.N."/>
            <person name="Pagani I."/>
            <person name="Huntmann M."/>
            <person name="Wei C.L."/>
            <person name="Davenport K.W."/>
            <person name="Daligault H."/>
            <person name="Chain P.S."/>
            <person name="Chen A."/>
            <person name="Mavromatis K."/>
            <person name="Markowitz V."/>
            <person name="Szeto E."/>
            <person name="Mikhailova N."/>
            <person name="Pati A."/>
            <person name="Wagner M."/>
            <person name="Woyke T."/>
            <person name="Ollivier B."/>
            <person name="Klenk H.P."/>
            <person name="Spring S."/>
            <person name="Loy A."/>
        </authorList>
    </citation>
    <scope>NUCLEOTIDE SEQUENCE [LARGE SCALE GENOMIC DNA]</scope>
    <source>
        <strain evidence="9">DSM 22704 / JCM 16185 / SJ4</strain>
    </source>
</reference>
<dbReference type="InterPro" id="IPR029439">
    <property type="entry name" value="Wzt_C"/>
</dbReference>
<keyword evidence="9" id="KW-1185">Reference proteome</keyword>
<dbReference type="GO" id="GO:0017095">
    <property type="term" value="F:heparan sulfate 6-sulfotransferase activity"/>
    <property type="evidence" value="ECO:0007669"/>
    <property type="project" value="TreeGrafter"/>
</dbReference>
<name>I4DBS6_DESAJ</name>